<proteinExistence type="predicted"/>
<accession>A0A9R1XD91</accession>
<comment type="caution">
    <text evidence="2">The sequence shown here is derived from an EMBL/GenBank/DDBJ whole genome shotgun (WGS) entry which is preliminary data.</text>
</comment>
<evidence type="ECO:0000313" key="2">
    <source>
        <dbReference type="EMBL" id="KAJ0206074.1"/>
    </source>
</evidence>
<protein>
    <recommendedName>
        <fullName evidence="1">MULE transposase domain-containing protein</fullName>
    </recommendedName>
</protein>
<feature type="domain" description="MULE transposase" evidence="1">
    <location>
        <begin position="103"/>
        <end position="193"/>
    </location>
</feature>
<dbReference type="InterPro" id="IPR018289">
    <property type="entry name" value="MULE_transposase_dom"/>
</dbReference>
<dbReference type="Proteomes" id="UP000235145">
    <property type="component" value="Unassembled WGS sequence"/>
</dbReference>
<gene>
    <name evidence="2" type="ORF">LSAT_V11C500295360</name>
</gene>
<dbReference type="PANTHER" id="PTHR31973:SF185">
    <property type="entry name" value="TRANSPOSASE, MUDR, PLANT, MULE TRANSPOSASE DOMAIN-CONTAINING PROTEIN"/>
    <property type="match status" value="1"/>
</dbReference>
<name>A0A9R1XD91_LACSA</name>
<dbReference type="AlphaFoldDB" id="A0A9R1XD91"/>
<reference evidence="2 3" key="1">
    <citation type="journal article" date="2017" name="Nat. Commun.">
        <title>Genome assembly with in vitro proximity ligation data and whole-genome triplication in lettuce.</title>
        <authorList>
            <person name="Reyes-Chin-Wo S."/>
            <person name="Wang Z."/>
            <person name="Yang X."/>
            <person name="Kozik A."/>
            <person name="Arikit S."/>
            <person name="Song C."/>
            <person name="Xia L."/>
            <person name="Froenicke L."/>
            <person name="Lavelle D.O."/>
            <person name="Truco M.J."/>
            <person name="Xia R."/>
            <person name="Zhu S."/>
            <person name="Xu C."/>
            <person name="Xu H."/>
            <person name="Xu X."/>
            <person name="Cox K."/>
            <person name="Korf I."/>
            <person name="Meyers B.C."/>
            <person name="Michelmore R.W."/>
        </authorList>
    </citation>
    <scope>NUCLEOTIDE SEQUENCE [LARGE SCALE GENOMIC DNA]</scope>
    <source>
        <strain evidence="3">cv. Salinas</strain>
        <tissue evidence="2">Seedlings</tissue>
    </source>
</reference>
<keyword evidence="3" id="KW-1185">Reference proteome</keyword>
<evidence type="ECO:0000259" key="1">
    <source>
        <dbReference type="Pfam" id="PF10551"/>
    </source>
</evidence>
<evidence type="ECO:0000313" key="3">
    <source>
        <dbReference type="Proteomes" id="UP000235145"/>
    </source>
</evidence>
<organism evidence="2 3">
    <name type="scientific">Lactuca sativa</name>
    <name type="common">Garden lettuce</name>
    <dbReference type="NCBI Taxonomy" id="4236"/>
    <lineage>
        <taxon>Eukaryota</taxon>
        <taxon>Viridiplantae</taxon>
        <taxon>Streptophyta</taxon>
        <taxon>Embryophyta</taxon>
        <taxon>Tracheophyta</taxon>
        <taxon>Spermatophyta</taxon>
        <taxon>Magnoliopsida</taxon>
        <taxon>eudicotyledons</taxon>
        <taxon>Gunneridae</taxon>
        <taxon>Pentapetalae</taxon>
        <taxon>asterids</taxon>
        <taxon>campanulids</taxon>
        <taxon>Asterales</taxon>
        <taxon>Asteraceae</taxon>
        <taxon>Cichorioideae</taxon>
        <taxon>Cichorieae</taxon>
        <taxon>Lactucinae</taxon>
        <taxon>Lactuca</taxon>
    </lineage>
</organism>
<dbReference type="Pfam" id="PF10551">
    <property type="entry name" value="MULE"/>
    <property type="match status" value="1"/>
</dbReference>
<dbReference type="PANTHER" id="PTHR31973">
    <property type="entry name" value="POLYPROTEIN, PUTATIVE-RELATED"/>
    <property type="match status" value="1"/>
</dbReference>
<dbReference type="EMBL" id="NBSK02000005">
    <property type="protein sequence ID" value="KAJ0206074.1"/>
    <property type="molecule type" value="Genomic_DNA"/>
</dbReference>
<sequence length="243" mass="28100">MGTIGNMLRGKQIHRTLNDNICVHISYCQALNAKMYALNILRGTPEESFLRLPIYCYSLEKKNLGTITYIKTSDDKKFEYLFMAIGCAVRVFQRCLHPIIINDGAKLKGKYFDTIFIAVGMDGNNQILPIAFGVGKTESGESWIWFLSRLKECIGDMPSLAIISDRANSIEIVIQSVFPNAYHELCCRHLLMNMRTKIDKQERTKILFWEDAKEYQDSDFKESLSRLCRALNDDCQTWQRQNW</sequence>